<evidence type="ECO:0000259" key="2">
    <source>
        <dbReference type="PROSITE" id="PS50175"/>
    </source>
</evidence>
<dbReference type="Gene3D" id="2.40.70.10">
    <property type="entry name" value="Acid Proteases"/>
    <property type="match status" value="2"/>
</dbReference>
<dbReference type="GO" id="GO:0006508">
    <property type="term" value="P:proteolysis"/>
    <property type="evidence" value="ECO:0007669"/>
    <property type="project" value="InterPro"/>
</dbReference>
<keyword evidence="4" id="KW-1185">Reference proteome</keyword>
<proteinExistence type="predicted"/>
<organism evidence="3 4">
    <name type="scientific">Chryseobacterium flavum</name>
    <dbReference type="NCBI Taxonomy" id="415851"/>
    <lineage>
        <taxon>Bacteria</taxon>
        <taxon>Pseudomonadati</taxon>
        <taxon>Bacteroidota</taxon>
        <taxon>Flavobacteriia</taxon>
        <taxon>Flavobacteriales</taxon>
        <taxon>Weeksellaceae</taxon>
        <taxon>Chryseobacterium group</taxon>
        <taxon>Chryseobacterium</taxon>
    </lineage>
</organism>
<dbReference type="PROSITE" id="PS00141">
    <property type="entry name" value="ASP_PROTEASE"/>
    <property type="match status" value="1"/>
</dbReference>
<evidence type="ECO:0000313" key="4">
    <source>
        <dbReference type="Proteomes" id="UP000256769"/>
    </source>
</evidence>
<keyword evidence="1" id="KW-0378">Hydrolase</keyword>
<evidence type="ECO:0000313" key="3">
    <source>
        <dbReference type="EMBL" id="REC66345.1"/>
    </source>
</evidence>
<dbReference type="InterPro" id="IPR001995">
    <property type="entry name" value="Peptidase_A2_cat"/>
</dbReference>
<dbReference type="RefSeq" id="WP_115960593.1">
    <property type="nucleotide sequence ID" value="NZ_CBCRVL010000029.1"/>
</dbReference>
<accession>A0A3D9CKT0</accession>
<feature type="domain" description="Peptidase A2" evidence="2">
    <location>
        <begin position="362"/>
        <end position="406"/>
    </location>
</feature>
<evidence type="ECO:0000256" key="1">
    <source>
        <dbReference type="ARBA" id="ARBA00022801"/>
    </source>
</evidence>
<dbReference type="AlphaFoldDB" id="A0A3D9CKT0"/>
<gene>
    <name evidence="3" type="ORF">DRF59_12800</name>
</gene>
<name>A0A3D9CKT0_9FLAO</name>
<dbReference type="GO" id="GO:0004190">
    <property type="term" value="F:aspartic-type endopeptidase activity"/>
    <property type="evidence" value="ECO:0007669"/>
    <property type="project" value="InterPro"/>
</dbReference>
<dbReference type="OrthoDB" id="622881at2"/>
<protein>
    <recommendedName>
        <fullName evidence="2">Peptidase A2 domain-containing protein</fullName>
    </recommendedName>
</protein>
<dbReference type="EMBL" id="QNUE01000009">
    <property type="protein sequence ID" value="REC66345.1"/>
    <property type="molecule type" value="Genomic_DNA"/>
</dbReference>
<dbReference type="Pfam" id="PF13650">
    <property type="entry name" value="Asp_protease_2"/>
    <property type="match status" value="1"/>
</dbReference>
<sequence length="467" mass="52435">MIISQGKTGFDKLATRIATIQIINSMTMMNTGVKVQKTVKRQPFGTVKMIRTAMTSAMLLISATGFSQASDSTFNNIYSQVKQKNFFEAYRIYHQPGTKLSPEYQYFTEAILDNAFNKPEESNQKILQLEGAKTRLPDSLRLKISHIREDNCMKQYDYAGAKKAVQETLDHYNTLLTEEEKKDLRNNLKIWTALENEPRQKVMMNGGTRLKMEKDAAGLKNLKIGVGEDIMNFIFDTGANISTISASAAKRLKMKIIPAGIDVDAITGISVKADLAVCKKLVLGNIIVENAVFLVFADNALSFPQISYQINGILGFPVIEALNEVQLTQDDYFIVPGTETQIKASSNMAIDGLTPLVLIDGKHFNFDTGADHTILYEPFYLENKKEIDKKYQPVKISMGGAGGKVEHEGFKVNHTFHILDKQVPLKNISLLKTKINKETVYGNIGQDVIRQFQKMTLNFDHMFIKFD</sequence>
<comment type="caution">
    <text evidence="3">The sequence shown here is derived from an EMBL/GenBank/DDBJ whole genome shotgun (WGS) entry which is preliminary data.</text>
</comment>
<reference evidence="3 4" key="1">
    <citation type="journal article" date="2007" name="Int. J. Syst. Evol. Microbiol.">
        <title>Chryseobacterium flavum sp. nov., isolated from polluted soil.</title>
        <authorList>
            <person name="Zhou Y."/>
            <person name="Dong J."/>
            <person name="Wang X."/>
            <person name="Huang X."/>
            <person name="Zhang K.Y."/>
            <person name="Zhang Y.Q."/>
            <person name="Guo Y.F."/>
            <person name="Lai R."/>
            <person name="Li W.J."/>
        </authorList>
    </citation>
    <scope>NUCLEOTIDE SEQUENCE [LARGE SCALE GENOMIC DNA]</scope>
    <source>
        <strain evidence="3 4">KCTC 12877</strain>
    </source>
</reference>
<dbReference type="PROSITE" id="PS50175">
    <property type="entry name" value="ASP_PROT_RETROV"/>
    <property type="match status" value="1"/>
</dbReference>
<dbReference type="Proteomes" id="UP000256769">
    <property type="component" value="Unassembled WGS sequence"/>
</dbReference>
<dbReference type="InterPro" id="IPR001969">
    <property type="entry name" value="Aspartic_peptidase_AS"/>
</dbReference>
<dbReference type="InterPro" id="IPR021109">
    <property type="entry name" value="Peptidase_aspartic_dom_sf"/>
</dbReference>